<name>A0A840PJS6_URETH</name>
<dbReference type="PANTHER" id="PTHR35862">
    <property type="entry name" value="FELS-2 PROPHAGE PROTEIN"/>
    <property type="match status" value="1"/>
</dbReference>
<dbReference type="PANTHER" id="PTHR35862:SF1">
    <property type="entry name" value="FELS-2 PROPHAGE PROTEIN"/>
    <property type="match status" value="1"/>
</dbReference>
<dbReference type="InterPro" id="IPR052726">
    <property type="entry name" value="Phage_Baseplate_Hub"/>
</dbReference>
<feature type="domain" description="Baseplate protein J-like barrel" evidence="1">
    <location>
        <begin position="104"/>
        <end position="182"/>
    </location>
</feature>
<accession>A0A840PJS6</accession>
<dbReference type="Pfam" id="PF04865">
    <property type="entry name" value="Baseplate_J"/>
    <property type="match status" value="1"/>
</dbReference>
<sequence length="371" mass="41052">MSRFGLPEIIFFEKAPEKILQEMLFHVTEATGQEYGRADPRRKIIEGLAAFVAIERNRADYALKQSLLSYATDDALDHKGAEMDTPRLGASAATTKIQFVLDEGRPSALTIPAGTRFSIGNIYFATEETQVVDVGINTYVVDAVCTETGTIGNGYLPGEITNLVDPLPYVIAVMNITETAGGADIEDDYSYAERIRLAPERFSVAGPEGAYKYWALTASQDIIDVEITSPSPGRTHITILLRNGQLPTTEHIEKVIEICSADDKRPLTDYLTASEPEIIEYSPVVKYWLSRSNETVANSLILEIEKAFNNYLVWQKSKLGRDINPAVLIANLRDKGAYKITVEGLNYTVLEKTQIAKDVNPTITFMGLIDE</sequence>
<proteinExistence type="predicted"/>
<comment type="caution">
    <text evidence="3">The sequence shown here is derived from an EMBL/GenBank/DDBJ whole genome shotgun (WGS) entry which is preliminary data.</text>
</comment>
<dbReference type="InterPro" id="IPR058531">
    <property type="entry name" value="Baseplate_J_M"/>
</dbReference>
<organism evidence="3 4">
    <name type="scientific">Ureibacillus thermosphaericus</name>
    <dbReference type="NCBI Taxonomy" id="51173"/>
    <lineage>
        <taxon>Bacteria</taxon>
        <taxon>Bacillati</taxon>
        <taxon>Bacillota</taxon>
        <taxon>Bacilli</taxon>
        <taxon>Bacillales</taxon>
        <taxon>Caryophanaceae</taxon>
        <taxon>Ureibacillus</taxon>
    </lineage>
</organism>
<dbReference type="AlphaFoldDB" id="A0A840PJS6"/>
<gene>
    <name evidence="3" type="ORF">HNR36_001051</name>
</gene>
<dbReference type="EMBL" id="JACHGZ010000008">
    <property type="protein sequence ID" value="MBB5148665.1"/>
    <property type="molecule type" value="Genomic_DNA"/>
</dbReference>
<protein>
    <submittedName>
        <fullName evidence="3">Phage-related baseplate assembly protein</fullName>
    </submittedName>
</protein>
<feature type="domain" description="Baseplate J-like central" evidence="2">
    <location>
        <begin position="204"/>
        <end position="273"/>
    </location>
</feature>
<reference evidence="3 4" key="1">
    <citation type="submission" date="2020-08" db="EMBL/GenBank/DDBJ databases">
        <title>Genomic Encyclopedia of Type Strains, Phase IV (KMG-IV): sequencing the most valuable type-strain genomes for metagenomic binning, comparative biology and taxonomic classification.</title>
        <authorList>
            <person name="Goeker M."/>
        </authorList>
    </citation>
    <scope>NUCLEOTIDE SEQUENCE [LARGE SCALE GENOMIC DNA]</scope>
    <source>
        <strain evidence="3 4">DSM 10633</strain>
    </source>
</reference>
<dbReference type="RefSeq" id="WP_168412172.1">
    <property type="nucleotide sequence ID" value="NZ_JAAXPW010000008.1"/>
</dbReference>
<dbReference type="Pfam" id="PF26078">
    <property type="entry name" value="Baseplate_J_M"/>
    <property type="match status" value="1"/>
</dbReference>
<keyword evidence="4" id="KW-1185">Reference proteome</keyword>
<dbReference type="InterPro" id="IPR006949">
    <property type="entry name" value="Barrel_Baseplate_J-like"/>
</dbReference>
<evidence type="ECO:0000313" key="4">
    <source>
        <dbReference type="Proteomes" id="UP000557217"/>
    </source>
</evidence>
<evidence type="ECO:0000259" key="2">
    <source>
        <dbReference type="Pfam" id="PF26078"/>
    </source>
</evidence>
<dbReference type="PIRSF" id="PIRSF020481">
    <property type="entry name" value="BAP"/>
    <property type="match status" value="1"/>
</dbReference>
<dbReference type="InterPro" id="IPR014507">
    <property type="entry name" value="Baseplate_assembly_J_pred"/>
</dbReference>
<evidence type="ECO:0000313" key="3">
    <source>
        <dbReference type="EMBL" id="MBB5148665.1"/>
    </source>
</evidence>
<evidence type="ECO:0000259" key="1">
    <source>
        <dbReference type="Pfam" id="PF04865"/>
    </source>
</evidence>
<dbReference type="Proteomes" id="UP000557217">
    <property type="component" value="Unassembled WGS sequence"/>
</dbReference>